<keyword evidence="4" id="KW-0813">Transport</keyword>
<feature type="coiled-coil region" evidence="7">
    <location>
        <begin position="115"/>
        <end position="178"/>
    </location>
</feature>
<dbReference type="InterPro" id="IPR042561">
    <property type="entry name" value="Exo84_C_1"/>
</dbReference>
<feature type="compositionally biased region" description="Basic and acidic residues" evidence="8">
    <location>
        <begin position="825"/>
        <end position="849"/>
    </location>
</feature>
<evidence type="ECO:0000256" key="7">
    <source>
        <dbReference type="SAM" id="Coils"/>
    </source>
</evidence>
<feature type="compositionally biased region" description="Low complexity" evidence="8">
    <location>
        <begin position="744"/>
        <end position="781"/>
    </location>
</feature>
<dbReference type="Pfam" id="PF08700">
    <property type="entry name" value="VPS51_Exo84_N"/>
    <property type="match status" value="1"/>
</dbReference>
<dbReference type="SUPFAM" id="SSF74788">
    <property type="entry name" value="Cullin repeat-like"/>
    <property type="match status" value="1"/>
</dbReference>
<dbReference type="OrthoDB" id="642193at2759"/>
<evidence type="ECO:0000256" key="4">
    <source>
        <dbReference type="ARBA" id="ARBA00022448"/>
    </source>
</evidence>
<feature type="compositionally biased region" description="Low complexity" evidence="8">
    <location>
        <begin position="668"/>
        <end position="695"/>
    </location>
</feature>
<dbReference type="Gene3D" id="2.30.29.30">
    <property type="entry name" value="Pleckstrin-homology domain (PH domain)/Phosphotyrosine-binding domain (PTB)"/>
    <property type="match status" value="1"/>
</dbReference>
<evidence type="ECO:0000256" key="8">
    <source>
        <dbReference type="SAM" id="MobiDB-lite"/>
    </source>
</evidence>
<dbReference type="InterPro" id="IPR033961">
    <property type="entry name" value="Exo84"/>
</dbReference>
<dbReference type="PANTHER" id="PTHR21426">
    <property type="entry name" value="EXOCYST COMPLEX COMPONENT 8"/>
    <property type="match status" value="1"/>
</dbReference>
<protein>
    <recommendedName>
        <fullName evidence="3">Exocyst complex component EXO84</fullName>
    </recommendedName>
</protein>
<dbReference type="EMBL" id="WHVB01000006">
    <property type="protein sequence ID" value="KAF8481560.1"/>
    <property type="molecule type" value="Genomic_DNA"/>
</dbReference>
<dbReference type="GO" id="GO:0006887">
    <property type="term" value="P:exocytosis"/>
    <property type="evidence" value="ECO:0007669"/>
    <property type="project" value="UniProtKB-KW"/>
</dbReference>
<feature type="domain" description="Exocyst component Exo84 C-terminal" evidence="9">
    <location>
        <begin position="402"/>
        <end position="596"/>
    </location>
</feature>
<evidence type="ECO:0000256" key="6">
    <source>
        <dbReference type="ARBA" id="ARBA00022927"/>
    </source>
</evidence>
<dbReference type="PANTHER" id="PTHR21426:SF12">
    <property type="entry name" value="EXOCYST COMPLEX COMPONENT 8"/>
    <property type="match status" value="1"/>
</dbReference>
<evidence type="ECO:0000313" key="10">
    <source>
        <dbReference type="EMBL" id="KAF8481560.1"/>
    </source>
</evidence>
<dbReference type="GO" id="GO:0006893">
    <property type="term" value="P:Golgi to plasma membrane transport"/>
    <property type="evidence" value="ECO:0007669"/>
    <property type="project" value="TreeGrafter"/>
</dbReference>
<feature type="region of interest" description="Disordered" evidence="8">
    <location>
        <begin position="614"/>
        <end position="849"/>
    </location>
</feature>
<keyword evidence="6" id="KW-0653">Protein transport</keyword>
<gene>
    <name evidence="10" type="ORF">DFH94DRAFT_731411</name>
</gene>
<dbReference type="GO" id="GO:0000145">
    <property type="term" value="C:exocyst"/>
    <property type="evidence" value="ECO:0007669"/>
    <property type="project" value="InterPro"/>
</dbReference>
<name>A0A9P5MXW6_9AGAM</name>
<evidence type="ECO:0000256" key="3">
    <source>
        <dbReference type="ARBA" id="ARBA00021269"/>
    </source>
</evidence>
<dbReference type="GO" id="GO:0015031">
    <property type="term" value="P:protein transport"/>
    <property type="evidence" value="ECO:0007669"/>
    <property type="project" value="UniProtKB-KW"/>
</dbReference>
<dbReference type="Pfam" id="PF25345">
    <property type="entry name" value="PH_EXO84"/>
    <property type="match status" value="1"/>
</dbReference>
<dbReference type="InterPro" id="IPR011993">
    <property type="entry name" value="PH-like_dom_sf"/>
</dbReference>
<comment type="caution">
    <text evidence="10">The sequence shown here is derived from an EMBL/GenBank/DDBJ whole genome shotgun (WGS) entry which is preliminary data.</text>
</comment>
<feature type="region of interest" description="Disordered" evidence="8">
    <location>
        <begin position="1"/>
        <end position="62"/>
    </location>
</feature>
<keyword evidence="11" id="KW-1185">Reference proteome</keyword>
<comment type="subcellular location">
    <subcellularLocation>
        <location evidence="1">Cytoplasmic vesicle</location>
        <location evidence="1">Secretory vesicle</location>
    </subcellularLocation>
</comment>
<reference evidence="10" key="2">
    <citation type="journal article" date="2020" name="Nat. Commun.">
        <title>Large-scale genome sequencing of mycorrhizal fungi provides insights into the early evolution of symbiotic traits.</title>
        <authorList>
            <person name="Miyauchi S."/>
            <person name="Kiss E."/>
            <person name="Kuo A."/>
            <person name="Drula E."/>
            <person name="Kohler A."/>
            <person name="Sanchez-Garcia M."/>
            <person name="Morin E."/>
            <person name="Andreopoulos B."/>
            <person name="Barry K.W."/>
            <person name="Bonito G."/>
            <person name="Buee M."/>
            <person name="Carver A."/>
            <person name="Chen C."/>
            <person name="Cichocki N."/>
            <person name="Clum A."/>
            <person name="Culley D."/>
            <person name="Crous P.W."/>
            <person name="Fauchery L."/>
            <person name="Girlanda M."/>
            <person name="Hayes R.D."/>
            <person name="Keri Z."/>
            <person name="LaButti K."/>
            <person name="Lipzen A."/>
            <person name="Lombard V."/>
            <person name="Magnuson J."/>
            <person name="Maillard F."/>
            <person name="Murat C."/>
            <person name="Nolan M."/>
            <person name="Ohm R.A."/>
            <person name="Pangilinan J."/>
            <person name="Pereira M.F."/>
            <person name="Perotto S."/>
            <person name="Peter M."/>
            <person name="Pfister S."/>
            <person name="Riley R."/>
            <person name="Sitrit Y."/>
            <person name="Stielow J.B."/>
            <person name="Szollosi G."/>
            <person name="Zifcakova L."/>
            <person name="Stursova M."/>
            <person name="Spatafora J.W."/>
            <person name="Tedersoo L."/>
            <person name="Vaario L.M."/>
            <person name="Yamada A."/>
            <person name="Yan M."/>
            <person name="Wang P."/>
            <person name="Xu J."/>
            <person name="Bruns T."/>
            <person name="Baldrian P."/>
            <person name="Vilgalys R."/>
            <person name="Dunand C."/>
            <person name="Henrissat B."/>
            <person name="Grigoriev I.V."/>
            <person name="Hibbett D."/>
            <person name="Nagy L.G."/>
            <person name="Martin F.M."/>
        </authorList>
    </citation>
    <scope>NUCLEOTIDE SEQUENCE</scope>
    <source>
        <strain evidence="10">Prilba</strain>
    </source>
</reference>
<evidence type="ECO:0000313" key="11">
    <source>
        <dbReference type="Proteomes" id="UP000759537"/>
    </source>
</evidence>
<evidence type="ECO:0000256" key="1">
    <source>
        <dbReference type="ARBA" id="ARBA00004398"/>
    </source>
</evidence>
<dbReference type="InterPro" id="IPR032403">
    <property type="entry name" value="Exo84_C"/>
</dbReference>
<feature type="compositionally biased region" description="Basic and acidic residues" evidence="8">
    <location>
        <begin position="343"/>
        <end position="356"/>
    </location>
</feature>
<feature type="region of interest" description="Disordered" evidence="8">
    <location>
        <begin position="343"/>
        <end position="375"/>
    </location>
</feature>
<comment type="similarity">
    <text evidence="2">Belongs to the EXO84 family.</text>
</comment>
<keyword evidence="7" id="KW-0175">Coiled coil</keyword>
<dbReference type="Gene3D" id="1.20.58.1220">
    <property type="entry name" value="Exo84p, C-terminal helical domain"/>
    <property type="match status" value="1"/>
</dbReference>
<dbReference type="InterPro" id="IPR016159">
    <property type="entry name" value="Cullin_repeat-like_dom_sf"/>
</dbReference>
<accession>A0A9P5MXW6</accession>
<sequence length="849" mass="92737">MESLRSKASARKGPKPAAKLSKPDKNARKSRVDDKIKKRMSTRYAISSPTPADATTPSVPTIPLGLRGPDIDIIREKDDVVQQQAPSKEDLRAMENKLLDVEDFDPDAYLKLKLANSTEAELRSLQSSLQNSKDEVAGDLQRNVFKNYAQFVFISKEIGTLENEMMELKESLSEWKSMPSVLHIEESASVADRRRNVRSSVADLRVLYANQMQNLHAQIEGSTKFVPTTPGRHVVAEIDGVSALNAATYKPMSTVRFVLLDDAVLVARKRRRRNTSESEKLVADRCWPLNEMLVLDTKDTATLVNVFKVKHGKETHVYRTETASDKKSMLAQFRHIAEELSAKKRKEREGEHERRKSLWAGSGGRGPAVPGEVPPIPDWMSDLVQQTGMSDGAKEVAERDARWISDFSDQLTVAIALREWDAAVDLVEQGQAKLNTMPLLAAKLTPLTTSLVSALLQALSYPHNHKDVVKKLISSLIRLDAGAAARTTFLAARTETARRLVRMIRFDGHIGTYISDLAITIFTVIKHTADWFLASFKENEVAGSFIEWARSQIETFAEMFRIQVFSTDVDEGVVEEALNITHNQSRKLLQEFGLDFRFILDALLVANPLESENVPPPIPTLAPARKSSLHALSKAPGLPPRPTRSSVAPMAEPAYESAHSSPAAPDLPTRSGRSTPTPAPTSATPSTANSPARIPRNPPVPSPVPSASQRSYSPSTQQLSSPSPVLAPLGRRARSPFLPPPTSSSPSTSTSALVPSRPSTPSRGSSASSTPSASTTVPAGSLGLPPTQQAIPVSPTPVHTGAPSPAPSPGRGLSMRGLNPAPLPRSRERPERERERPPPVSVPRREGFF</sequence>
<dbReference type="Gene3D" id="1.20.58.1210">
    <property type="entry name" value="Exo84p, N-terminal helical domain"/>
    <property type="match status" value="1"/>
</dbReference>
<dbReference type="SUPFAM" id="SSF50729">
    <property type="entry name" value="PH domain-like"/>
    <property type="match status" value="1"/>
</dbReference>
<feature type="compositionally biased region" description="Low complexity" evidence="8">
    <location>
        <begin position="705"/>
        <end position="724"/>
    </location>
</feature>
<feature type="compositionally biased region" description="Polar residues" evidence="8">
    <location>
        <begin position="44"/>
        <end position="59"/>
    </location>
</feature>
<organism evidence="10 11">
    <name type="scientific">Russula ochroleuca</name>
    <dbReference type="NCBI Taxonomy" id="152965"/>
    <lineage>
        <taxon>Eukaryota</taxon>
        <taxon>Fungi</taxon>
        <taxon>Dikarya</taxon>
        <taxon>Basidiomycota</taxon>
        <taxon>Agaricomycotina</taxon>
        <taxon>Agaricomycetes</taxon>
        <taxon>Russulales</taxon>
        <taxon>Russulaceae</taxon>
        <taxon>Russula</taxon>
    </lineage>
</organism>
<proteinExistence type="inferred from homology"/>
<reference evidence="10" key="1">
    <citation type="submission" date="2019-10" db="EMBL/GenBank/DDBJ databases">
        <authorList>
            <consortium name="DOE Joint Genome Institute"/>
            <person name="Kuo A."/>
            <person name="Miyauchi S."/>
            <person name="Kiss E."/>
            <person name="Drula E."/>
            <person name="Kohler A."/>
            <person name="Sanchez-Garcia M."/>
            <person name="Andreopoulos B."/>
            <person name="Barry K.W."/>
            <person name="Bonito G."/>
            <person name="Buee M."/>
            <person name="Carver A."/>
            <person name="Chen C."/>
            <person name="Cichocki N."/>
            <person name="Clum A."/>
            <person name="Culley D."/>
            <person name="Crous P.W."/>
            <person name="Fauchery L."/>
            <person name="Girlanda M."/>
            <person name="Hayes R."/>
            <person name="Keri Z."/>
            <person name="LaButti K."/>
            <person name="Lipzen A."/>
            <person name="Lombard V."/>
            <person name="Magnuson J."/>
            <person name="Maillard F."/>
            <person name="Morin E."/>
            <person name="Murat C."/>
            <person name="Nolan M."/>
            <person name="Ohm R."/>
            <person name="Pangilinan J."/>
            <person name="Pereira M."/>
            <person name="Perotto S."/>
            <person name="Peter M."/>
            <person name="Riley R."/>
            <person name="Sitrit Y."/>
            <person name="Stielow B."/>
            <person name="Szollosi G."/>
            <person name="Zifcakova L."/>
            <person name="Stursova M."/>
            <person name="Spatafora J.W."/>
            <person name="Tedersoo L."/>
            <person name="Vaario L.-M."/>
            <person name="Yamada A."/>
            <person name="Yan M."/>
            <person name="Wang P."/>
            <person name="Xu J."/>
            <person name="Bruns T."/>
            <person name="Baldrian P."/>
            <person name="Vilgalys R."/>
            <person name="Henrissat B."/>
            <person name="Grigoriev I.V."/>
            <person name="Hibbett D."/>
            <person name="Nagy L.G."/>
            <person name="Martin F.M."/>
        </authorList>
    </citation>
    <scope>NUCLEOTIDE SEQUENCE</scope>
    <source>
        <strain evidence="10">Prilba</strain>
    </source>
</reference>
<evidence type="ECO:0000256" key="2">
    <source>
        <dbReference type="ARBA" id="ARBA00007210"/>
    </source>
</evidence>
<keyword evidence="5" id="KW-0268">Exocytosis</keyword>
<dbReference type="GO" id="GO:0030133">
    <property type="term" value="C:transport vesicle"/>
    <property type="evidence" value="ECO:0007669"/>
    <property type="project" value="UniProtKB-SubCell"/>
</dbReference>
<dbReference type="AlphaFoldDB" id="A0A9P5MXW6"/>
<dbReference type="InterPro" id="IPR042560">
    <property type="entry name" value="Exo84_C_2"/>
</dbReference>
<evidence type="ECO:0000259" key="9">
    <source>
        <dbReference type="Pfam" id="PF16528"/>
    </source>
</evidence>
<dbReference type="Pfam" id="PF16528">
    <property type="entry name" value="Exo84_C"/>
    <property type="match status" value="1"/>
</dbReference>
<feature type="compositionally biased region" description="Basic and acidic residues" evidence="8">
    <location>
        <begin position="21"/>
        <end position="36"/>
    </location>
</feature>
<evidence type="ECO:0000256" key="5">
    <source>
        <dbReference type="ARBA" id="ARBA00022483"/>
    </source>
</evidence>
<dbReference type="Proteomes" id="UP000759537">
    <property type="component" value="Unassembled WGS sequence"/>
</dbReference>